<dbReference type="Gene3D" id="3.40.50.1000">
    <property type="entry name" value="HAD superfamily/HAD-like"/>
    <property type="match status" value="1"/>
</dbReference>
<dbReference type="SUPFAM" id="SSF56784">
    <property type="entry name" value="HAD-like"/>
    <property type="match status" value="1"/>
</dbReference>
<dbReference type="AlphaFoldDB" id="A0A2R5HE34"/>
<dbReference type="GO" id="GO:0005829">
    <property type="term" value="C:cytosol"/>
    <property type="evidence" value="ECO:0007669"/>
    <property type="project" value="TreeGrafter"/>
</dbReference>
<dbReference type="SFLD" id="SFLDG01140">
    <property type="entry name" value="C2.B:_Phosphomannomutase_and_P"/>
    <property type="match status" value="1"/>
</dbReference>
<accession>A0A2R5HE34</accession>
<dbReference type="NCBIfam" id="TIGR01484">
    <property type="entry name" value="HAD-SF-IIB"/>
    <property type="match status" value="1"/>
</dbReference>
<dbReference type="SFLD" id="SFLDS00003">
    <property type="entry name" value="Haloacid_Dehalogenase"/>
    <property type="match status" value="1"/>
</dbReference>
<dbReference type="RefSeq" id="WP_109245322.1">
    <property type="nucleotide sequence ID" value="NZ_BFFO01000002.1"/>
</dbReference>
<dbReference type="GO" id="GO:0016791">
    <property type="term" value="F:phosphatase activity"/>
    <property type="evidence" value="ECO:0007669"/>
    <property type="project" value="TreeGrafter"/>
</dbReference>
<dbReference type="CDD" id="cd07516">
    <property type="entry name" value="HAD_Pase"/>
    <property type="match status" value="1"/>
</dbReference>
<dbReference type="GO" id="GO:0000287">
    <property type="term" value="F:magnesium ion binding"/>
    <property type="evidence" value="ECO:0007669"/>
    <property type="project" value="TreeGrafter"/>
</dbReference>
<dbReference type="EMBL" id="BFFO01000002">
    <property type="protein sequence ID" value="GBG96337.1"/>
    <property type="molecule type" value="Genomic_DNA"/>
</dbReference>
<dbReference type="Pfam" id="PF08282">
    <property type="entry name" value="Hydrolase_3"/>
    <property type="match status" value="1"/>
</dbReference>
<dbReference type="NCBIfam" id="TIGR00099">
    <property type="entry name" value="Cof-subfamily"/>
    <property type="match status" value="1"/>
</dbReference>
<dbReference type="InterPro" id="IPR036412">
    <property type="entry name" value="HAD-like_sf"/>
</dbReference>
<dbReference type="InterPro" id="IPR006379">
    <property type="entry name" value="HAD-SF_hydro_IIB"/>
</dbReference>
<dbReference type="InterPro" id="IPR023214">
    <property type="entry name" value="HAD_sf"/>
</dbReference>
<dbReference type="Gene3D" id="3.30.1240.10">
    <property type="match status" value="1"/>
</dbReference>
<dbReference type="InterPro" id="IPR000150">
    <property type="entry name" value="Cof"/>
</dbReference>
<keyword evidence="2" id="KW-1185">Reference proteome</keyword>
<comment type="caution">
    <text evidence="1">The sequence shown here is derived from an EMBL/GenBank/DDBJ whole genome shotgun (WGS) entry which is preliminary data.</text>
</comment>
<sequence>MKKDIRLLALDLDGTLLNNKKEISELNRQAIQSARKNGVHVVLTTGRPLLGIQPYLDVLKTRSADEFSITYNGGLIQRNDGSILSKKTLNLTEALDIKALTDELGIPCDILSEEEVFETDSPRPSLYHTINTYMHFQKRNLDEMTEETVINKIVASTDQEVLDEKIPEIPAIYKEKLEIFKTQAKILEFMPQGVNKAYGLAELCKTLGLTAEQVAACGDEENDLSMIGWAGTGVAMKNASDEVKASADVILDKTNDEDGIAQFIEDYIL</sequence>
<evidence type="ECO:0000313" key="1">
    <source>
        <dbReference type="EMBL" id="GBG96337.1"/>
    </source>
</evidence>
<reference evidence="1 2" key="1">
    <citation type="journal article" date="2018" name="Genome Announc.">
        <title>Draft Genome Sequence of Lactococcus sp. Strain NtB2 (JCM 32569), Isolated from the Gut of the Higher Termite Nasutitermes takasagoensis.</title>
        <authorList>
            <person name="Noda S."/>
            <person name="Aihara C."/>
            <person name="Yuki M."/>
            <person name="Ohkuma M."/>
        </authorList>
    </citation>
    <scope>NUCLEOTIDE SEQUENCE [LARGE SCALE GENOMIC DNA]</scope>
    <source>
        <strain evidence="1 2">NtB2</strain>
    </source>
</reference>
<protein>
    <submittedName>
        <fullName evidence="1">Haloacid dehalogenase</fullName>
    </submittedName>
</protein>
<proteinExistence type="predicted"/>
<gene>
    <name evidence="1" type="primary">cof_2</name>
    <name evidence="1" type="ORF">NtB2_00448</name>
</gene>
<dbReference type="PROSITE" id="PS01228">
    <property type="entry name" value="COF_1"/>
    <property type="match status" value="1"/>
</dbReference>
<dbReference type="SFLD" id="SFLDG01144">
    <property type="entry name" value="C2.B.4:_PGP_Like"/>
    <property type="match status" value="1"/>
</dbReference>
<name>A0A2R5HE34_9LACT</name>
<evidence type="ECO:0000313" key="2">
    <source>
        <dbReference type="Proteomes" id="UP000245021"/>
    </source>
</evidence>
<organism evidence="1 2">
    <name type="scientific">Lactococcus termiticola</name>
    <dbReference type="NCBI Taxonomy" id="2169526"/>
    <lineage>
        <taxon>Bacteria</taxon>
        <taxon>Bacillati</taxon>
        <taxon>Bacillota</taxon>
        <taxon>Bacilli</taxon>
        <taxon>Lactobacillales</taxon>
        <taxon>Streptococcaceae</taxon>
        <taxon>Lactococcus</taxon>
    </lineage>
</organism>
<dbReference type="PANTHER" id="PTHR10000:SF8">
    <property type="entry name" value="HAD SUPERFAMILY HYDROLASE-LIKE, TYPE 3"/>
    <property type="match status" value="1"/>
</dbReference>
<dbReference type="PANTHER" id="PTHR10000">
    <property type="entry name" value="PHOSPHOSERINE PHOSPHATASE"/>
    <property type="match status" value="1"/>
</dbReference>
<dbReference type="Proteomes" id="UP000245021">
    <property type="component" value="Unassembled WGS sequence"/>
</dbReference>
<dbReference type="OrthoDB" id="9790031at2"/>